<protein>
    <submittedName>
        <fullName evidence="3">Excalibur domain-containing protein</fullName>
    </submittedName>
</protein>
<evidence type="ECO:0000259" key="2">
    <source>
        <dbReference type="PROSITE" id="PS50830"/>
    </source>
</evidence>
<dbReference type="AlphaFoldDB" id="A0A075GFQ0"/>
<proteinExistence type="predicted"/>
<feature type="transmembrane region" description="Helical" evidence="1">
    <location>
        <begin position="9"/>
        <end position="28"/>
    </location>
</feature>
<reference evidence="3" key="1">
    <citation type="journal article" date="2014" name="Genome Biol. Evol.">
        <title>Pangenome evidence for extensive interdomain horizontal transfer affecting lineage core and shell genes in uncultured planktonic thaumarchaeota and euryarchaeota.</title>
        <authorList>
            <person name="Deschamps P."/>
            <person name="Zivanovic Y."/>
            <person name="Moreira D."/>
            <person name="Rodriguez-Valera F."/>
            <person name="Lopez-Garcia P."/>
        </authorList>
    </citation>
    <scope>NUCLEOTIDE SEQUENCE</scope>
</reference>
<dbReference type="Gene3D" id="2.40.50.90">
    <property type="match status" value="1"/>
</dbReference>
<dbReference type="EMBL" id="KF900663">
    <property type="protein sequence ID" value="AIF02881.1"/>
    <property type="molecule type" value="Genomic_DNA"/>
</dbReference>
<sequence length="159" mass="17694">MKRSTLKKILVLANVFGISLIIILIFGFDPSDTTSTPENIEPVFMGYDGQITRVIDGDTLLIDQTTIRLSLVNSPERDERGYQEAKNFASTVCPVGANAEFVEDSWQPVDKYGRSVGLVYCNDMMLNELLLTNGHAEISTYYCDKSEFGSEGWARAYGC</sequence>
<dbReference type="PROSITE" id="PS50830">
    <property type="entry name" value="TNASE_3"/>
    <property type="match status" value="1"/>
</dbReference>
<dbReference type="InterPro" id="IPR016071">
    <property type="entry name" value="Staphylococal_nuclease_OB-fold"/>
</dbReference>
<dbReference type="InterPro" id="IPR002071">
    <property type="entry name" value="Thermonucl_AS"/>
</dbReference>
<dbReference type="InterPro" id="IPR035437">
    <property type="entry name" value="SNase_OB-fold_sf"/>
</dbReference>
<dbReference type="Pfam" id="PF00565">
    <property type="entry name" value="SNase"/>
    <property type="match status" value="1"/>
</dbReference>
<feature type="domain" description="TNase-like" evidence="2">
    <location>
        <begin position="45"/>
        <end position="136"/>
    </location>
</feature>
<dbReference type="PROSITE" id="PS01284">
    <property type="entry name" value="TNASE_2"/>
    <property type="match status" value="1"/>
</dbReference>
<dbReference type="GO" id="GO:0003676">
    <property type="term" value="F:nucleic acid binding"/>
    <property type="evidence" value="ECO:0007669"/>
    <property type="project" value="InterPro"/>
</dbReference>
<name>A0A075GFQ0_9ARCH</name>
<keyword evidence="1" id="KW-0472">Membrane</keyword>
<accession>A0A075GFQ0</accession>
<dbReference type="SUPFAM" id="SSF50199">
    <property type="entry name" value="Staphylococcal nuclease"/>
    <property type="match status" value="1"/>
</dbReference>
<evidence type="ECO:0000313" key="3">
    <source>
        <dbReference type="EMBL" id="AIF02881.1"/>
    </source>
</evidence>
<organism evidence="3">
    <name type="scientific">uncultured marine thaumarchaeote KM3_15_E05</name>
    <dbReference type="NCBI Taxonomy" id="1456027"/>
    <lineage>
        <taxon>Archaea</taxon>
        <taxon>Nitrososphaerota</taxon>
        <taxon>environmental samples</taxon>
    </lineage>
</organism>
<evidence type="ECO:0000256" key="1">
    <source>
        <dbReference type="SAM" id="Phobius"/>
    </source>
</evidence>
<dbReference type="SMART" id="SM00318">
    <property type="entry name" value="SNc"/>
    <property type="match status" value="1"/>
</dbReference>
<keyword evidence="1" id="KW-1133">Transmembrane helix</keyword>
<dbReference type="GO" id="GO:0004518">
    <property type="term" value="F:nuclease activity"/>
    <property type="evidence" value="ECO:0007669"/>
    <property type="project" value="InterPro"/>
</dbReference>
<keyword evidence="1" id="KW-0812">Transmembrane</keyword>